<evidence type="ECO:0000256" key="3">
    <source>
        <dbReference type="ARBA" id="ARBA00022840"/>
    </source>
</evidence>
<dbReference type="SUPFAM" id="SSF52540">
    <property type="entry name" value="P-loop containing nucleoside triphosphate hydrolases"/>
    <property type="match status" value="1"/>
</dbReference>
<evidence type="ECO:0000313" key="6">
    <source>
        <dbReference type="EMBL" id="MDQ4213585.1"/>
    </source>
</evidence>
<feature type="region of interest" description="Disordered" evidence="4">
    <location>
        <begin position="1"/>
        <end position="22"/>
    </location>
</feature>
<evidence type="ECO:0000259" key="5">
    <source>
        <dbReference type="PROSITE" id="PS50893"/>
    </source>
</evidence>
<dbReference type="InterPro" id="IPR003593">
    <property type="entry name" value="AAA+_ATPase"/>
</dbReference>
<dbReference type="CDD" id="cd03257">
    <property type="entry name" value="ABC_NikE_OppD_transporters"/>
    <property type="match status" value="1"/>
</dbReference>
<dbReference type="Pfam" id="PF08352">
    <property type="entry name" value="oligo_HPY"/>
    <property type="match status" value="1"/>
</dbReference>
<keyword evidence="7" id="KW-1185">Reference proteome</keyword>
<dbReference type="EMBL" id="JAVFCB010000003">
    <property type="protein sequence ID" value="MDQ4213585.1"/>
    <property type="molecule type" value="Genomic_DNA"/>
</dbReference>
<feature type="compositionally biased region" description="Low complexity" evidence="4">
    <location>
        <begin position="1"/>
        <end position="21"/>
    </location>
</feature>
<dbReference type="Pfam" id="PF00005">
    <property type="entry name" value="ABC_tran"/>
    <property type="match status" value="1"/>
</dbReference>
<keyword evidence="1" id="KW-0813">Transport</keyword>
<feature type="domain" description="ABC transporter" evidence="5">
    <location>
        <begin position="27"/>
        <end position="276"/>
    </location>
</feature>
<evidence type="ECO:0000256" key="2">
    <source>
        <dbReference type="ARBA" id="ARBA00022741"/>
    </source>
</evidence>
<dbReference type="InterPro" id="IPR027417">
    <property type="entry name" value="P-loop_NTPase"/>
</dbReference>
<keyword evidence="3 6" id="KW-0067">ATP-binding</keyword>
<dbReference type="InterPro" id="IPR003439">
    <property type="entry name" value="ABC_transporter-like_ATP-bd"/>
</dbReference>
<dbReference type="NCBIfam" id="TIGR01727">
    <property type="entry name" value="oligo_HPY"/>
    <property type="match status" value="1"/>
</dbReference>
<dbReference type="PROSITE" id="PS00211">
    <property type="entry name" value="ABC_TRANSPORTER_1"/>
    <property type="match status" value="1"/>
</dbReference>
<name>A0ABU0XHE7_9MICO</name>
<comment type="caution">
    <text evidence="6">The sequence shown here is derived from an EMBL/GenBank/DDBJ whole genome shotgun (WGS) entry which is preliminary data.</text>
</comment>
<evidence type="ECO:0000256" key="4">
    <source>
        <dbReference type="SAM" id="MobiDB-lite"/>
    </source>
</evidence>
<dbReference type="GO" id="GO:0005524">
    <property type="term" value="F:ATP binding"/>
    <property type="evidence" value="ECO:0007669"/>
    <property type="project" value="UniProtKB-KW"/>
</dbReference>
<proteinExistence type="predicted"/>
<reference evidence="6 7" key="1">
    <citation type="submission" date="2023-08" db="EMBL/GenBank/DDBJ databases">
        <title>Microbacterium sp. nov., isolated from a waste landfill.</title>
        <authorList>
            <person name="Wen W."/>
        </authorList>
    </citation>
    <scope>NUCLEOTIDE SEQUENCE [LARGE SCALE GENOMIC DNA]</scope>
    <source>
        <strain evidence="6 7">ASV81</strain>
    </source>
</reference>
<accession>A0ABU0XHE7</accession>
<dbReference type="SMART" id="SM00382">
    <property type="entry name" value="AAA"/>
    <property type="match status" value="1"/>
</dbReference>
<dbReference type="RefSeq" id="WP_308488528.1">
    <property type="nucleotide sequence ID" value="NZ_JAVFCB010000003.1"/>
</dbReference>
<evidence type="ECO:0000313" key="7">
    <source>
        <dbReference type="Proteomes" id="UP001230289"/>
    </source>
</evidence>
<evidence type="ECO:0000256" key="1">
    <source>
        <dbReference type="ARBA" id="ARBA00022448"/>
    </source>
</evidence>
<organism evidence="6 7">
    <name type="scientific">Microbacterium capsulatum</name>
    <dbReference type="NCBI Taxonomy" id="3041921"/>
    <lineage>
        <taxon>Bacteria</taxon>
        <taxon>Bacillati</taxon>
        <taxon>Actinomycetota</taxon>
        <taxon>Actinomycetes</taxon>
        <taxon>Micrococcales</taxon>
        <taxon>Microbacteriaceae</taxon>
        <taxon>Microbacterium</taxon>
    </lineage>
</organism>
<sequence>MNADTPLTPTASAATDTAPRPDGVPLLKVTGLTKTFAASGGLRKRTAAVKALADVSFTIERGKTLGLVGESGSGKSTAATCVLRLQDSDAGTVELDGEDVLKASGARLRKLRARMQMVFQDPYGSLDPRFSIRALIEEPLLVHGVKDPEERRERALAMLERVGLRPELAERNAHAFSGGQRQRIAIARALVLNPDLVVLDEPVTALDVSVQAQVLNLLRELQTTFDLTYLFIVHDLAVAKHICDRIAVMYRGEIVEIADSEALFESPQHPYTVSLLLAAPVPDPELMQTARSTLGQLIDDPSAATPMGCPLRARCPVGHDRPLCGEVAPKLTPVGPRHEAACHFPGEMAWGDDNTRKEMP</sequence>
<gene>
    <name evidence="6" type="ORF">RBR11_06615</name>
</gene>
<keyword evidence="2" id="KW-0547">Nucleotide-binding</keyword>
<dbReference type="PANTHER" id="PTHR43776">
    <property type="entry name" value="TRANSPORT ATP-BINDING PROTEIN"/>
    <property type="match status" value="1"/>
</dbReference>
<protein>
    <submittedName>
        <fullName evidence="6">ATP-binding cassette domain-containing protein</fullName>
    </submittedName>
</protein>
<dbReference type="PROSITE" id="PS50893">
    <property type="entry name" value="ABC_TRANSPORTER_2"/>
    <property type="match status" value="1"/>
</dbReference>
<dbReference type="InterPro" id="IPR050319">
    <property type="entry name" value="ABC_transp_ATP-bind"/>
</dbReference>
<dbReference type="Gene3D" id="3.40.50.300">
    <property type="entry name" value="P-loop containing nucleotide triphosphate hydrolases"/>
    <property type="match status" value="1"/>
</dbReference>
<dbReference type="InterPro" id="IPR017871">
    <property type="entry name" value="ABC_transporter-like_CS"/>
</dbReference>
<dbReference type="InterPro" id="IPR013563">
    <property type="entry name" value="Oligopep_ABC_C"/>
</dbReference>
<dbReference type="Proteomes" id="UP001230289">
    <property type="component" value="Unassembled WGS sequence"/>
</dbReference>